<evidence type="ECO:0000313" key="1">
    <source>
        <dbReference type="EMBL" id="BDC99883.1"/>
    </source>
</evidence>
<evidence type="ECO:0000313" key="2">
    <source>
        <dbReference type="Proteomes" id="UP001354989"/>
    </source>
</evidence>
<keyword evidence="2" id="KW-1185">Reference proteome</keyword>
<accession>A0ABM7VFZ7</accession>
<proteinExistence type="predicted"/>
<name>A0ABM7VFZ7_9BACT</name>
<sequence length="83" mass="9688">MVYNTSYYRNDLSRDSVCFYFLPDGTDVTCHVPTINDKTTFMPPILIHIEPQYYITIPGNGMRKKTVLYHVLFSKLISLFFGE</sequence>
<dbReference type="Proteomes" id="UP001354989">
    <property type="component" value="Chromosome"/>
</dbReference>
<organism evidence="1 2">
    <name type="scientific">Persicobacter psychrovividus</name>
    <dbReference type="NCBI Taxonomy" id="387638"/>
    <lineage>
        <taxon>Bacteria</taxon>
        <taxon>Pseudomonadati</taxon>
        <taxon>Bacteroidota</taxon>
        <taxon>Cytophagia</taxon>
        <taxon>Cytophagales</taxon>
        <taxon>Persicobacteraceae</taxon>
        <taxon>Persicobacter</taxon>
    </lineage>
</organism>
<reference evidence="1 2" key="1">
    <citation type="submission" date="2021-12" db="EMBL/GenBank/DDBJ databases">
        <title>Genome sequencing of bacteria with rrn-lacking chromosome and rrn-plasmid.</title>
        <authorList>
            <person name="Anda M."/>
            <person name="Iwasaki W."/>
        </authorList>
    </citation>
    <scope>NUCLEOTIDE SEQUENCE [LARGE SCALE GENOMIC DNA]</scope>
    <source>
        <strain evidence="1 2">NBRC 101262</strain>
    </source>
</reference>
<gene>
    <name evidence="1" type="ORF">PEPS_21640</name>
</gene>
<protein>
    <submittedName>
        <fullName evidence="1">Uncharacterized protein</fullName>
    </submittedName>
</protein>
<dbReference type="EMBL" id="AP025292">
    <property type="protein sequence ID" value="BDC99883.1"/>
    <property type="molecule type" value="Genomic_DNA"/>
</dbReference>